<feature type="compositionally biased region" description="Low complexity" evidence="1">
    <location>
        <begin position="30"/>
        <end position="51"/>
    </location>
</feature>
<feature type="signal peptide" evidence="2">
    <location>
        <begin position="1"/>
        <end position="25"/>
    </location>
</feature>
<organism evidence="3 4">
    <name type="scientific">Streptomyces hundungensis</name>
    <dbReference type="NCBI Taxonomy" id="1077946"/>
    <lineage>
        <taxon>Bacteria</taxon>
        <taxon>Bacillati</taxon>
        <taxon>Actinomycetota</taxon>
        <taxon>Actinomycetes</taxon>
        <taxon>Kitasatosporales</taxon>
        <taxon>Streptomycetaceae</taxon>
        <taxon>Streptomyces</taxon>
    </lineage>
</organism>
<proteinExistence type="predicted"/>
<dbReference type="EMBL" id="CP032698">
    <property type="protein sequence ID" value="AYG82213.1"/>
    <property type="molecule type" value="Genomic_DNA"/>
</dbReference>
<dbReference type="RefSeq" id="WP_162952588.1">
    <property type="nucleotide sequence ID" value="NZ_CP032698.1"/>
</dbReference>
<feature type="compositionally biased region" description="Gly residues" evidence="1">
    <location>
        <begin position="52"/>
        <end position="61"/>
    </location>
</feature>
<feature type="compositionally biased region" description="Low complexity" evidence="1">
    <location>
        <begin position="147"/>
        <end position="157"/>
    </location>
</feature>
<name>A0A387HIX3_9ACTN</name>
<keyword evidence="2" id="KW-0732">Signal</keyword>
<reference evidence="3 4" key="1">
    <citation type="submission" date="2018-10" db="EMBL/GenBank/DDBJ databases">
        <title>Relationship between Morphology and Antimicrobial Activity in Streptomyces.</title>
        <authorList>
            <person name="Kang H.J."/>
            <person name="Kim S.B."/>
        </authorList>
    </citation>
    <scope>NUCLEOTIDE SEQUENCE [LARGE SCALE GENOMIC DNA]</scope>
    <source>
        <strain evidence="3 4">BH38</strain>
    </source>
</reference>
<dbReference type="AlphaFoldDB" id="A0A387HIX3"/>
<evidence type="ECO:0000256" key="2">
    <source>
        <dbReference type="SAM" id="SignalP"/>
    </source>
</evidence>
<evidence type="ECO:0000313" key="3">
    <source>
        <dbReference type="EMBL" id="AYG82213.1"/>
    </source>
</evidence>
<protein>
    <recommendedName>
        <fullName evidence="5">IgA FC receptor</fullName>
    </recommendedName>
</protein>
<evidence type="ECO:0008006" key="5">
    <source>
        <dbReference type="Google" id="ProtNLM"/>
    </source>
</evidence>
<keyword evidence="4" id="KW-1185">Reference proteome</keyword>
<sequence length="263" mass="25908">MNAQRQRRTKGAVWVTALLCAAATACGTARPGDPVAAAPAASSATVAAACGEGAGTDGTTGDGATRGAPGDPGGAGPATEDETGTPGPPADAEAGTPGPPTDAEAGTPGPPTDADPGTPGPPTDADPGTPGPPTDADPGTPGPPTDADPGAPGAPTDAGGGATACLPAGWFDMTRDFVDYYAGHRTKADDGMWPSVVAVRVHKAGGSERAVVTVNFTPPAGSSDWEGRRVAEVFADWRRDTYDDKGALRVETRGGVLITEASW</sequence>
<feature type="chain" id="PRO_5039122194" description="IgA FC receptor" evidence="2">
    <location>
        <begin position="26"/>
        <end position="263"/>
    </location>
</feature>
<dbReference type="PROSITE" id="PS51257">
    <property type="entry name" value="PROKAR_LIPOPROTEIN"/>
    <property type="match status" value="1"/>
</dbReference>
<accession>A0A387HIX3</accession>
<feature type="region of interest" description="Disordered" evidence="1">
    <location>
        <begin position="30"/>
        <end position="160"/>
    </location>
</feature>
<dbReference type="KEGG" id="shun:DWB77_04383"/>
<dbReference type="Proteomes" id="UP000271554">
    <property type="component" value="Chromosome"/>
</dbReference>
<feature type="compositionally biased region" description="Pro residues" evidence="1">
    <location>
        <begin position="108"/>
        <end position="146"/>
    </location>
</feature>
<evidence type="ECO:0000256" key="1">
    <source>
        <dbReference type="SAM" id="MobiDB-lite"/>
    </source>
</evidence>
<gene>
    <name evidence="3" type="ORF">DWB77_04383</name>
</gene>
<evidence type="ECO:0000313" key="4">
    <source>
        <dbReference type="Proteomes" id="UP000271554"/>
    </source>
</evidence>